<organism evidence="2">
    <name type="scientific">Harvfovirus sp</name>
    <dbReference type="NCBI Taxonomy" id="2487768"/>
    <lineage>
        <taxon>Viruses</taxon>
        <taxon>Varidnaviria</taxon>
        <taxon>Bamfordvirae</taxon>
        <taxon>Nucleocytoviricota</taxon>
        <taxon>Megaviricetes</taxon>
        <taxon>Imitervirales</taxon>
        <taxon>Mimiviridae</taxon>
        <taxon>Klosneuvirinae</taxon>
    </lineage>
</organism>
<gene>
    <name evidence="2" type="ORF">Harvfovirus4_10</name>
</gene>
<keyword evidence="1" id="KW-0175">Coiled coil</keyword>
<reference evidence="2" key="1">
    <citation type="submission" date="2018-10" db="EMBL/GenBank/DDBJ databases">
        <title>Hidden diversity of soil giant viruses.</title>
        <authorList>
            <person name="Schulz F."/>
            <person name="Alteio L."/>
            <person name="Goudeau D."/>
            <person name="Ryan E.M."/>
            <person name="Malmstrom R.R."/>
            <person name="Blanchard J."/>
            <person name="Woyke T."/>
        </authorList>
    </citation>
    <scope>NUCLEOTIDE SEQUENCE</scope>
    <source>
        <strain evidence="2">HAV1</strain>
    </source>
</reference>
<dbReference type="EMBL" id="MK072246">
    <property type="protein sequence ID" value="AYV80646.1"/>
    <property type="molecule type" value="Genomic_DNA"/>
</dbReference>
<sequence>MKDKQNIKEFNLRLKKLETEHKLFDKDIRKLRRKIRSHIKIIAKNAVGEIVKKLDKVPSETATGQVDSAAAAVVVVAPKSIAEEGEKLDEKIASLEKKLLDKCAELGLRK</sequence>
<feature type="coiled-coil region" evidence="1">
    <location>
        <begin position="7"/>
        <end position="34"/>
    </location>
</feature>
<proteinExistence type="predicted"/>
<evidence type="ECO:0000313" key="2">
    <source>
        <dbReference type="EMBL" id="AYV80646.1"/>
    </source>
</evidence>
<protein>
    <submittedName>
        <fullName evidence="2">Uncharacterized protein</fullName>
    </submittedName>
</protein>
<accession>A0A3G5A093</accession>
<name>A0A3G5A093_9VIRU</name>
<evidence type="ECO:0000256" key="1">
    <source>
        <dbReference type="SAM" id="Coils"/>
    </source>
</evidence>